<comment type="caution">
    <text evidence="2">The sequence shown here is derived from an EMBL/GenBank/DDBJ whole genome shotgun (WGS) entry which is preliminary data.</text>
</comment>
<feature type="region of interest" description="Disordered" evidence="1">
    <location>
        <begin position="2012"/>
        <end position="2280"/>
    </location>
</feature>
<protein>
    <submittedName>
        <fullName evidence="2">Uncharacterized protein</fullName>
    </submittedName>
</protein>
<name>A0A9W7XX12_9FUNG</name>
<feature type="compositionally biased region" description="Polar residues" evidence="1">
    <location>
        <begin position="2223"/>
        <end position="2236"/>
    </location>
</feature>
<dbReference type="EMBL" id="JANBOJ010000106">
    <property type="protein sequence ID" value="KAJ1722551.1"/>
    <property type="molecule type" value="Genomic_DNA"/>
</dbReference>
<feature type="region of interest" description="Disordered" evidence="1">
    <location>
        <begin position="1109"/>
        <end position="1171"/>
    </location>
</feature>
<feature type="region of interest" description="Disordered" evidence="1">
    <location>
        <begin position="147"/>
        <end position="181"/>
    </location>
</feature>
<feature type="region of interest" description="Disordered" evidence="1">
    <location>
        <begin position="1405"/>
        <end position="1424"/>
    </location>
</feature>
<gene>
    <name evidence="2" type="ORF">LPJ53_003048</name>
</gene>
<feature type="region of interest" description="Disordered" evidence="1">
    <location>
        <begin position="1005"/>
        <end position="1067"/>
    </location>
</feature>
<feature type="region of interest" description="Disordered" evidence="1">
    <location>
        <begin position="1219"/>
        <end position="1238"/>
    </location>
</feature>
<feature type="region of interest" description="Disordered" evidence="1">
    <location>
        <begin position="562"/>
        <end position="581"/>
    </location>
</feature>
<feature type="compositionally biased region" description="Basic residues" evidence="1">
    <location>
        <begin position="773"/>
        <end position="783"/>
    </location>
</feature>
<feature type="compositionally biased region" description="Basic and acidic residues" evidence="1">
    <location>
        <begin position="2361"/>
        <end position="2378"/>
    </location>
</feature>
<feature type="region of interest" description="Disordered" evidence="1">
    <location>
        <begin position="1660"/>
        <end position="1687"/>
    </location>
</feature>
<feature type="compositionally biased region" description="Basic residues" evidence="1">
    <location>
        <begin position="853"/>
        <end position="862"/>
    </location>
</feature>
<feature type="compositionally biased region" description="Low complexity" evidence="1">
    <location>
        <begin position="734"/>
        <end position="758"/>
    </location>
</feature>
<feature type="compositionally biased region" description="Basic residues" evidence="1">
    <location>
        <begin position="448"/>
        <end position="458"/>
    </location>
</feature>
<feature type="compositionally biased region" description="Polar residues" evidence="1">
    <location>
        <begin position="265"/>
        <end position="283"/>
    </location>
</feature>
<feature type="region of interest" description="Disordered" evidence="1">
    <location>
        <begin position="730"/>
        <end position="800"/>
    </location>
</feature>
<feature type="compositionally biased region" description="Low complexity" evidence="1">
    <location>
        <begin position="2015"/>
        <end position="2025"/>
    </location>
</feature>
<feature type="compositionally biased region" description="Polar residues" evidence="1">
    <location>
        <begin position="148"/>
        <end position="161"/>
    </location>
</feature>
<sequence length="2526" mass="269692">MGHSDWENDSDYRIFSPGKYAMRQLGRSVSRKARQVLQTPQPAGQQQHHQQTQGPFNDGNISPFDADARSAGGSNAMAANGYLAYEFADGSGAGTFGYRRGPPMPSGIHRRSVSFDNIVVLPDSMPRRSTEPPPSLAQPDIADLRLPSASTWNSGTATTKSALPPTDSPSNETGRPRGSSMRRRWLAGLAHPLSTAIDSEYHAQSMTGNGAGQSSVPSAVPSSSRILGHITRVLHAGGGSENTGGPIRRKHHNRESFSGPAQLDVVTNASDSPRSTPNNSGHLYNNDLWVGEDIRGPISGQQYLDTRYAAEDGSAPHVTFQQQNRPQNGHVISPSIPVSSGLFRRSSDRKNAKTPTREPSQRKRGNIARVIGTISRRLTRIRSNRSASQPATAAEVRQSIIDSARNNMLLIPNETGHDFYRFLVNPAEPVSDCDSSRADSPTILRQRPPQRGKTHRRNPTFPSQTFDEFKESIMGDGNALAMAERGSSHHSVSSVHLPDKTTESFASAAAPMNDSLAMLYRSLKRGLPETISVAIEPSAPANVNTSSDSAYTAPEHNMSSLLAAGGHETPSNRLTNQGHDGSISRIVQDKLESDFIGRVRVSTRLNKDVSPESSYGSFVRFHDSGELNNIFDAREKEENQIQSAPATSNDSSLLEPHSAVVAAEALMTEAEPVPNSYMRNQDNIKRFVEEVRAARSDSDRRKQEADIQRQVMLNHQAALDAAVYIYERQRKQQHQMQRQHQQNTEDSPPSGSVSSVEVGGCGAGALASVLPSRKAKDKARGRRRQSEAPGSRIRPVRDSDGRRRATVFGVFCGASDSVSTLSINDAGSRPVEAASTRSRPPPVPSKGASVARVIKRGRRRKAPSSAYVNKDLPPLPNVRPIAPEPVSSDSSESGPESESDSESQLKHDPEQETFSIPVIDGTRSPLQRSRSFSHFGSSPRIAVPERRWTRSEIPAPWTQDPAALAVAASAGQVPAPAPAPAQLDQEQMPSRGGFFAGVLSKLTSSSSSRRKSGGVSSVASTPKSAMDASDIPFGGRRKLVRNSNHQRRHTLASIEAPADHTPPSVILQTTGAPLSAEVYAGIAVSAAENAQSSGSRRMYSEMLQSLRDDALPARAESDVSDDRMLGKYTRNGWTDSEPSRSRETSAASLTNSHASLSNSHGSKLASGSTGNSASVLASLPALTARPTASNGDGDGWRDSAITGMLTQVSATTPSNAKATFGDVATMPPMQAQPGAKRISDPRGLGIQVQSHVQPNTPVLSVSSIRADPADRTPELQRHAVRFLPQNIGGPTRTSSVAMDTITARGRIGELRHSGRQARGRGAQSMPHSHEASRVVSSDGSFTDMLANANSDYMRDYPMLDMSDLDNYSPGIVDMDDASLPFPANEKLRQLENAVLFGGLRIQPGAADSMQHGRPMDSPTSEAGTGRTQILDFAEADMREGAQPGTRYRRPSARPEIKDVRGILWAADPTPATNATATAIATAAASAELATGTTAAREIDASESPATLNNLERLSVEISPGAQPASDKAPAKFATIAALDQASLQLLLETGKLPDVDQHGEGSPATVNPVLLTRLVHTSPDPRNLIYDAGSQFGSMRSRASPGSEKAAAELPSPTPVVPAIPQPAVLNIATVSAPDHALKDAKIAATDDSAALKMLGSQSKDITSTANPQDNESFDEQNVRTPRNASRNMSTFIDSDVLARASVQALMAGESPAMAVRKLSNRALAAAALESGKISTSAGAAANSSNSASRSNSQNDPAAGPENRRMSLQEYVEQQRLPATGRAMHAGHEQLNFRVSLLDRKPPRFNKKSRSASLPPLQSMLPVLGTAAVDPAGTSARSLFDRSAYIPRPGAHQRTRSFYDSPPLVQALLNPDISSPDSQMPPWPAGSSRLGDSSIAGEELVERALFSHLLGDGAALTSPDIRVARKQSVASTVLPSNTTQLFDPEVDTGEDGVPEPVLRAYLAGDLTAIERFFEHIMRITAPSSVFDGEVSEDGDWAYGLEGPPPEVIAQREADAAAAAAATAEAGQSKNSQSTSDSREVPGMMDNSAEESRIIGPGMQVSRMPSANSSRAFARTPGPHAPSSVDASAERAAPEGLDIPVPRSVDVADPARPDTHHESYSTRQAVASSPPEVGSGSEVDVPKTPSRPIAIAHSRLSRIQRSASKESPQTSASTSRNVSSGSYTSPTTSVGTPQPHLKSNTSTSVANSQAQHIARHASGYPVSRSANSPERQPTVVSRNPKAPVSRESPLHRQSHAESALCFSPGRMRDHNRNSRQFETSQRKPILNTTDISRSQEKRILMTRLRVLEGMIQRTAIEESRLQPPEVLRRQRLVEDMESMASIYSSSMELDYDRIHQELSNKAARDIGDGRHYQKDDGSPRRMSSNRGNVLGRLKSGSQARALSPLRASIYDRQFAANGSSTDKSSTGLSERHHRSTAAQAGSAPMGLPSAGAPNMSLVSGLTDVAYSARASGSIRIDIVDESVSSASGGGGGGGGVHVQQTVMPSGRRAPVPFSRSGRFQRTAKLLS</sequence>
<feature type="compositionally biased region" description="Basic and acidic residues" evidence="1">
    <location>
        <begin position="1109"/>
        <end position="1125"/>
    </location>
</feature>
<feature type="compositionally biased region" description="Polar residues" evidence="1">
    <location>
        <begin position="2415"/>
        <end position="2427"/>
    </location>
</feature>
<accession>A0A9W7XX12</accession>
<feature type="compositionally biased region" description="Low complexity" evidence="1">
    <location>
        <begin position="1736"/>
        <end position="1755"/>
    </location>
</feature>
<organism evidence="2 3">
    <name type="scientific">Coemansia erecta</name>
    <dbReference type="NCBI Taxonomy" id="147472"/>
    <lineage>
        <taxon>Eukaryota</taxon>
        <taxon>Fungi</taxon>
        <taxon>Fungi incertae sedis</taxon>
        <taxon>Zoopagomycota</taxon>
        <taxon>Kickxellomycotina</taxon>
        <taxon>Kickxellomycetes</taxon>
        <taxon>Kickxellales</taxon>
        <taxon>Kickxellaceae</taxon>
        <taxon>Coemansia</taxon>
    </lineage>
</organism>
<keyword evidence="3" id="KW-1185">Reference proteome</keyword>
<feature type="region of interest" description="Disordered" evidence="1">
    <location>
        <begin position="1312"/>
        <end position="1336"/>
    </location>
</feature>
<feature type="compositionally biased region" description="Basic residues" evidence="1">
    <location>
        <begin position="1035"/>
        <end position="1050"/>
    </location>
</feature>
<feature type="region of interest" description="Disordered" evidence="1">
    <location>
        <begin position="320"/>
        <end position="365"/>
    </location>
</feature>
<evidence type="ECO:0000256" key="1">
    <source>
        <dbReference type="SAM" id="MobiDB-lite"/>
    </source>
</evidence>
<feature type="compositionally biased region" description="Basic and acidic residues" evidence="1">
    <location>
        <begin position="2108"/>
        <end position="2119"/>
    </location>
</feature>
<feature type="compositionally biased region" description="Polar residues" evidence="1">
    <location>
        <begin position="1660"/>
        <end position="1671"/>
    </location>
</feature>
<dbReference type="OrthoDB" id="5597868at2759"/>
<feature type="compositionally biased region" description="Polar residues" evidence="1">
    <location>
        <begin position="1144"/>
        <end position="1171"/>
    </location>
</feature>
<feature type="compositionally biased region" description="Low complexity" evidence="1">
    <location>
        <begin position="1005"/>
        <end position="1020"/>
    </location>
</feature>
<feature type="region of interest" description="Disordered" evidence="1">
    <location>
        <begin position="2484"/>
        <end position="2526"/>
    </location>
</feature>
<dbReference type="Proteomes" id="UP001149813">
    <property type="component" value="Unassembled WGS sequence"/>
</dbReference>
<feature type="region of interest" description="Disordered" evidence="1">
    <location>
        <begin position="1594"/>
        <end position="1613"/>
    </location>
</feature>
<feature type="compositionally biased region" description="Basic and acidic residues" evidence="1">
    <location>
        <begin position="345"/>
        <end position="361"/>
    </location>
</feature>
<proteinExistence type="predicted"/>
<feature type="region of interest" description="Disordered" evidence="1">
    <location>
        <begin position="235"/>
        <end position="284"/>
    </location>
</feature>
<feature type="compositionally biased region" description="Polar residues" evidence="1">
    <location>
        <begin position="924"/>
        <end position="936"/>
    </location>
</feature>
<feature type="compositionally biased region" description="Low complexity" evidence="1">
    <location>
        <begin position="38"/>
        <end position="54"/>
    </location>
</feature>
<feature type="compositionally biased region" description="Polar residues" evidence="1">
    <location>
        <begin position="569"/>
        <end position="579"/>
    </location>
</feature>
<feature type="region of interest" description="Disordered" evidence="1">
    <location>
        <begin position="1736"/>
        <end position="1762"/>
    </location>
</feature>
<feature type="compositionally biased region" description="Low complexity" evidence="1">
    <location>
        <begin position="884"/>
        <end position="894"/>
    </location>
</feature>
<reference evidence="2" key="1">
    <citation type="submission" date="2022-07" db="EMBL/GenBank/DDBJ databases">
        <title>Phylogenomic reconstructions and comparative analyses of Kickxellomycotina fungi.</title>
        <authorList>
            <person name="Reynolds N.K."/>
            <person name="Stajich J.E."/>
            <person name="Barry K."/>
            <person name="Grigoriev I.V."/>
            <person name="Crous P."/>
            <person name="Smith M.E."/>
        </authorList>
    </citation>
    <scope>NUCLEOTIDE SEQUENCE</scope>
    <source>
        <strain evidence="2">NBRC 32514</strain>
    </source>
</reference>
<evidence type="ECO:0000313" key="2">
    <source>
        <dbReference type="EMBL" id="KAJ1722551.1"/>
    </source>
</evidence>
<feature type="region of interest" description="Disordered" evidence="1">
    <location>
        <begin position="429"/>
        <end position="465"/>
    </location>
</feature>
<evidence type="ECO:0000313" key="3">
    <source>
        <dbReference type="Proteomes" id="UP001149813"/>
    </source>
</evidence>
<feature type="region of interest" description="Disordered" evidence="1">
    <location>
        <begin position="25"/>
        <end position="68"/>
    </location>
</feature>
<feature type="compositionally biased region" description="Gly residues" evidence="1">
    <location>
        <begin position="2486"/>
        <end position="2495"/>
    </location>
</feature>
<feature type="compositionally biased region" description="Polar residues" evidence="1">
    <location>
        <begin position="2156"/>
        <end position="2210"/>
    </location>
</feature>
<feature type="region of interest" description="Disordered" evidence="1">
    <location>
        <begin position="2361"/>
        <end position="2396"/>
    </location>
</feature>
<feature type="region of interest" description="Disordered" evidence="1">
    <location>
        <begin position="2415"/>
        <end position="2447"/>
    </location>
</feature>
<feature type="region of interest" description="Disordered" evidence="1">
    <location>
        <begin position="829"/>
        <end position="938"/>
    </location>
</feature>